<sequence length="68" mass="8020">MTISQEIENNGEVWTPTSKKANPHPNMEAGERVIRVWGEFYESLPEENKQRFRDQWEVNQETSVRDGL</sequence>
<name>A0A1G1VLY0_9BACT</name>
<evidence type="ECO:0000313" key="3">
    <source>
        <dbReference type="Proteomes" id="UP000179069"/>
    </source>
</evidence>
<dbReference type="Proteomes" id="UP000179069">
    <property type="component" value="Unassembled WGS sequence"/>
</dbReference>
<feature type="region of interest" description="Disordered" evidence="1">
    <location>
        <begin position="1"/>
        <end position="27"/>
    </location>
</feature>
<evidence type="ECO:0000313" key="2">
    <source>
        <dbReference type="EMBL" id="OGY16257.1"/>
    </source>
</evidence>
<comment type="caution">
    <text evidence="2">The sequence shown here is derived from an EMBL/GenBank/DDBJ whole genome shotgun (WGS) entry which is preliminary data.</text>
</comment>
<protein>
    <submittedName>
        <fullName evidence="2">Uncharacterized protein</fullName>
    </submittedName>
</protein>
<evidence type="ECO:0000256" key="1">
    <source>
        <dbReference type="SAM" id="MobiDB-lite"/>
    </source>
</evidence>
<organism evidence="2 3">
    <name type="scientific">Candidatus Chisholmbacteria bacterium RIFCSPHIGHO2_01_FULL_49_18</name>
    <dbReference type="NCBI Taxonomy" id="1797590"/>
    <lineage>
        <taxon>Bacteria</taxon>
        <taxon>Candidatus Chisholmiibacteriota</taxon>
    </lineage>
</organism>
<proteinExistence type="predicted"/>
<dbReference type="EMBL" id="MHCI01000018">
    <property type="protein sequence ID" value="OGY16257.1"/>
    <property type="molecule type" value="Genomic_DNA"/>
</dbReference>
<reference evidence="2 3" key="1">
    <citation type="journal article" date="2016" name="Nat. Commun.">
        <title>Thousands of microbial genomes shed light on interconnected biogeochemical processes in an aquifer system.</title>
        <authorList>
            <person name="Anantharaman K."/>
            <person name="Brown C.T."/>
            <person name="Hug L.A."/>
            <person name="Sharon I."/>
            <person name="Castelle C.J."/>
            <person name="Probst A.J."/>
            <person name="Thomas B.C."/>
            <person name="Singh A."/>
            <person name="Wilkins M.J."/>
            <person name="Karaoz U."/>
            <person name="Brodie E.L."/>
            <person name="Williams K.H."/>
            <person name="Hubbard S.S."/>
            <person name="Banfield J.F."/>
        </authorList>
    </citation>
    <scope>NUCLEOTIDE SEQUENCE [LARGE SCALE GENOMIC DNA]</scope>
</reference>
<accession>A0A1G1VLY0</accession>
<dbReference type="AlphaFoldDB" id="A0A1G1VLY0"/>
<gene>
    <name evidence="2" type="ORF">A2785_01545</name>
</gene>